<evidence type="ECO:0000256" key="14">
    <source>
        <dbReference type="ARBA" id="ARBA00025228"/>
    </source>
</evidence>
<feature type="transmembrane region" description="Helical" evidence="19">
    <location>
        <begin position="114"/>
        <end position="136"/>
    </location>
</feature>
<evidence type="ECO:0000256" key="1">
    <source>
        <dbReference type="ARBA" id="ARBA00001946"/>
    </source>
</evidence>
<dbReference type="PANTHER" id="PTHR34148:SF1">
    <property type="entry name" value="ADENOSYLCOBINAMIDE-GDP RIBAZOLETRANSFERASE"/>
    <property type="match status" value="1"/>
</dbReference>
<evidence type="ECO:0000256" key="12">
    <source>
        <dbReference type="ARBA" id="ARBA00022989"/>
    </source>
</evidence>
<dbReference type="Pfam" id="PF02654">
    <property type="entry name" value="CobS"/>
    <property type="match status" value="1"/>
</dbReference>
<evidence type="ECO:0000256" key="8">
    <source>
        <dbReference type="ARBA" id="ARBA00022573"/>
    </source>
</evidence>
<comment type="pathway">
    <text evidence="3 19">Cofactor biosynthesis; adenosylcobalamin biosynthesis; adenosylcobalamin from cob(II)yrinate a,c-diamide: step 7/7.</text>
</comment>
<feature type="transmembrane region" description="Helical" evidence="19">
    <location>
        <begin position="178"/>
        <end position="201"/>
    </location>
</feature>
<comment type="catalytic activity">
    <reaction evidence="18 19">
        <text>alpha-ribazole 5'-phosphate + adenosylcob(III)inamide-GDP = adenosylcob(III)alamin 5'-phosphate + GMP + H(+)</text>
        <dbReference type="Rhea" id="RHEA:23560"/>
        <dbReference type="ChEBI" id="CHEBI:15378"/>
        <dbReference type="ChEBI" id="CHEBI:57918"/>
        <dbReference type="ChEBI" id="CHEBI:58115"/>
        <dbReference type="ChEBI" id="CHEBI:60487"/>
        <dbReference type="ChEBI" id="CHEBI:60493"/>
        <dbReference type="EC" id="2.7.8.26"/>
    </reaction>
</comment>
<evidence type="ECO:0000256" key="10">
    <source>
        <dbReference type="ARBA" id="ARBA00022692"/>
    </source>
</evidence>
<evidence type="ECO:0000256" key="7">
    <source>
        <dbReference type="ARBA" id="ARBA00022475"/>
    </source>
</evidence>
<evidence type="ECO:0000256" key="4">
    <source>
        <dbReference type="ARBA" id="ARBA00010561"/>
    </source>
</evidence>
<dbReference type="NCBIfam" id="NF001277">
    <property type="entry name" value="PRK00235.1-3"/>
    <property type="match status" value="1"/>
</dbReference>
<evidence type="ECO:0000256" key="13">
    <source>
        <dbReference type="ARBA" id="ARBA00023136"/>
    </source>
</evidence>
<evidence type="ECO:0000256" key="15">
    <source>
        <dbReference type="ARBA" id="ARBA00032605"/>
    </source>
</evidence>
<comment type="similarity">
    <text evidence="4 19">Belongs to the CobS family.</text>
</comment>
<reference evidence="20 21" key="1">
    <citation type="submission" date="2024-09" db="EMBL/GenBank/DDBJ databases">
        <authorList>
            <person name="Sun Q."/>
            <person name="Mori K."/>
        </authorList>
    </citation>
    <scope>NUCLEOTIDE SEQUENCE [LARGE SCALE GENOMIC DNA]</scope>
    <source>
        <strain evidence="20 21">KCTC 23076</strain>
    </source>
</reference>
<comment type="subcellular location">
    <subcellularLocation>
        <location evidence="2 19">Cell membrane</location>
        <topology evidence="2 19">Multi-pass membrane protein</topology>
    </subcellularLocation>
</comment>
<feature type="transmembrane region" description="Helical" evidence="19">
    <location>
        <begin position="142"/>
        <end position="166"/>
    </location>
</feature>
<evidence type="ECO:0000313" key="20">
    <source>
        <dbReference type="EMBL" id="MFC0679751.1"/>
    </source>
</evidence>
<dbReference type="Proteomes" id="UP001589896">
    <property type="component" value="Unassembled WGS sequence"/>
</dbReference>
<dbReference type="EC" id="2.7.8.26" evidence="5 19"/>
<evidence type="ECO:0000256" key="2">
    <source>
        <dbReference type="ARBA" id="ARBA00004651"/>
    </source>
</evidence>
<dbReference type="RefSeq" id="WP_386670806.1">
    <property type="nucleotide sequence ID" value="NZ_JBHLTG010000004.1"/>
</dbReference>
<gene>
    <name evidence="19" type="primary">cobS</name>
    <name evidence="20" type="ORF">ACFFGH_18075</name>
</gene>
<dbReference type="NCBIfam" id="TIGR00317">
    <property type="entry name" value="cobS"/>
    <property type="match status" value="1"/>
</dbReference>
<keyword evidence="7 19" id="KW-1003">Cell membrane</keyword>
<evidence type="ECO:0000256" key="17">
    <source>
        <dbReference type="ARBA" id="ARBA00048623"/>
    </source>
</evidence>
<comment type="function">
    <text evidence="14 19">Joins adenosylcobinamide-GDP and alpha-ribazole to generate adenosylcobalamin (Ado-cobalamin). Also synthesizes adenosylcobalamin 5'-phosphate from adenosylcobinamide-GDP and alpha-ribazole 5'-phosphate.</text>
</comment>
<name>A0ABV6RS07_9GAMM</name>
<comment type="caution">
    <text evidence="20">The sequence shown here is derived from an EMBL/GenBank/DDBJ whole genome shotgun (WGS) entry which is preliminary data.</text>
</comment>
<protein>
    <recommendedName>
        <fullName evidence="6 19">Adenosylcobinamide-GDP ribazoletransferase</fullName>
        <ecNumber evidence="5 19">2.7.8.26</ecNumber>
    </recommendedName>
    <alternativeName>
        <fullName evidence="16 19">Cobalamin synthase</fullName>
    </alternativeName>
    <alternativeName>
        <fullName evidence="15 19">Cobalamin-5'-phosphate synthase</fullName>
    </alternativeName>
</protein>
<evidence type="ECO:0000256" key="18">
    <source>
        <dbReference type="ARBA" id="ARBA00049504"/>
    </source>
</evidence>
<proteinExistence type="inferred from homology"/>
<dbReference type="HAMAP" id="MF_00719">
    <property type="entry name" value="CobS"/>
    <property type="match status" value="1"/>
</dbReference>
<dbReference type="GO" id="GO:0051073">
    <property type="term" value="F:adenosylcobinamide-GDP ribazoletransferase activity"/>
    <property type="evidence" value="ECO:0007669"/>
    <property type="project" value="UniProtKB-EC"/>
</dbReference>
<evidence type="ECO:0000256" key="5">
    <source>
        <dbReference type="ARBA" id="ARBA00013200"/>
    </source>
</evidence>
<evidence type="ECO:0000256" key="9">
    <source>
        <dbReference type="ARBA" id="ARBA00022679"/>
    </source>
</evidence>
<dbReference type="EMBL" id="JBHLTG010000004">
    <property type="protein sequence ID" value="MFC0679751.1"/>
    <property type="molecule type" value="Genomic_DNA"/>
</dbReference>
<feature type="transmembrane region" description="Helical" evidence="19">
    <location>
        <begin position="41"/>
        <end position="60"/>
    </location>
</feature>
<keyword evidence="21" id="KW-1185">Reference proteome</keyword>
<evidence type="ECO:0000256" key="3">
    <source>
        <dbReference type="ARBA" id="ARBA00004663"/>
    </source>
</evidence>
<sequence length="264" mass="27943">MIRALAHEWRLVLVALQYFTRLPVPALQHFDARWLSQSVRYFPLAGLVVGLASALVLLAASALLPWPVAALLALATSLWMTGAFHEDGLADTFDALGGHVPRERALAIMRDSRIGSYGAVALVLSLALRWQVLVALQPDEAVVYLVCAHPLARAMAAALMASLPYVRLDDDAKAKPVAQPMTVGLAAVTLVIGLAPALVVAGVYPSWIFALACGTAAAAAVHGLSRAWFHRRLGGYTGDALGCAEQFGEIVFGLALLAALRYAG</sequence>
<evidence type="ECO:0000256" key="11">
    <source>
        <dbReference type="ARBA" id="ARBA00022842"/>
    </source>
</evidence>
<keyword evidence="12 19" id="KW-1133">Transmembrane helix</keyword>
<dbReference type="InterPro" id="IPR003805">
    <property type="entry name" value="CobS"/>
</dbReference>
<evidence type="ECO:0000256" key="16">
    <source>
        <dbReference type="ARBA" id="ARBA00032853"/>
    </source>
</evidence>
<keyword evidence="8 19" id="KW-0169">Cobalamin biosynthesis</keyword>
<keyword evidence="10 19" id="KW-0812">Transmembrane</keyword>
<comment type="cofactor">
    <cofactor evidence="1 19">
        <name>Mg(2+)</name>
        <dbReference type="ChEBI" id="CHEBI:18420"/>
    </cofactor>
</comment>
<evidence type="ECO:0000313" key="21">
    <source>
        <dbReference type="Proteomes" id="UP001589896"/>
    </source>
</evidence>
<comment type="catalytic activity">
    <reaction evidence="17 19">
        <text>alpha-ribazole + adenosylcob(III)inamide-GDP = adenosylcob(III)alamin + GMP + H(+)</text>
        <dbReference type="Rhea" id="RHEA:16049"/>
        <dbReference type="ChEBI" id="CHEBI:10329"/>
        <dbReference type="ChEBI" id="CHEBI:15378"/>
        <dbReference type="ChEBI" id="CHEBI:18408"/>
        <dbReference type="ChEBI" id="CHEBI:58115"/>
        <dbReference type="ChEBI" id="CHEBI:60487"/>
        <dbReference type="EC" id="2.7.8.26"/>
    </reaction>
</comment>
<accession>A0ABV6RS07</accession>
<keyword evidence="9 19" id="KW-0808">Transferase</keyword>
<keyword evidence="11 19" id="KW-0460">Magnesium</keyword>
<keyword evidence="13 19" id="KW-0472">Membrane</keyword>
<evidence type="ECO:0000256" key="19">
    <source>
        <dbReference type="HAMAP-Rule" id="MF_00719"/>
    </source>
</evidence>
<organism evidence="20 21">
    <name type="scientific">Lysobacter korlensis</name>
    <dbReference type="NCBI Taxonomy" id="553636"/>
    <lineage>
        <taxon>Bacteria</taxon>
        <taxon>Pseudomonadati</taxon>
        <taxon>Pseudomonadota</taxon>
        <taxon>Gammaproteobacteria</taxon>
        <taxon>Lysobacterales</taxon>
        <taxon>Lysobacteraceae</taxon>
        <taxon>Lysobacter</taxon>
    </lineage>
</organism>
<feature type="transmembrane region" description="Helical" evidence="19">
    <location>
        <begin position="207"/>
        <end position="224"/>
    </location>
</feature>
<evidence type="ECO:0000256" key="6">
    <source>
        <dbReference type="ARBA" id="ARBA00015850"/>
    </source>
</evidence>
<dbReference type="PANTHER" id="PTHR34148">
    <property type="entry name" value="ADENOSYLCOBINAMIDE-GDP RIBAZOLETRANSFERASE"/>
    <property type="match status" value="1"/>
</dbReference>